<keyword evidence="9" id="KW-1185">Reference proteome</keyword>
<dbReference type="RefSeq" id="WP_278013451.1">
    <property type="nucleotide sequence ID" value="NZ_CP121208.1"/>
</dbReference>
<keyword evidence="5 6" id="KW-0472">Membrane</keyword>
<feature type="transmembrane region" description="Helical" evidence="6">
    <location>
        <begin position="100"/>
        <end position="119"/>
    </location>
</feature>
<keyword evidence="4 6" id="KW-1133">Transmembrane helix</keyword>
<reference evidence="8 9" key="1">
    <citation type="submission" date="2023-03" db="EMBL/GenBank/DDBJ databases">
        <title>Complete genome of Arcanobacterium canis strain DSM 25104 isolated in 2010 from a canine otitis externa in Germany.</title>
        <authorList>
            <person name="Borowiak M."/>
            <person name="Kreitlow A."/>
            <person name="Malorny B."/>
            <person name="Laemmler C."/>
            <person name="Prenger-Berninghoff E."/>
            <person name="Ploetz M."/>
            <person name="Abdulmawjood A."/>
        </authorList>
    </citation>
    <scope>NUCLEOTIDE SEQUENCE [LARGE SCALE GENOMIC DNA]</scope>
    <source>
        <strain evidence="8 9">DSM 25104</strain>
    </source>
</reference>
<feature type="transmembrane region" description="Helical" evidence="6">
    <location>
        <begin position="73"/>
        <end position="94"/>
    </location>
</feature>
<feature type="domain" description="GtrA/DPMS transmembrane" evidence="7">
    <location>
        <begin position="10"/>
        <end position="122"/>
    </location>
</feature>
<protein>
    <submittedName>
        <fullName evidence="8">GtrA family protein</fullName>
    </submittedName>
</protein>
<evidence type="ECO:0000256" key="4">
    <source>
        <dbReference type="ARBA" id="ARBA00022989"/>
    </source>
</evidence>
<accession>A0ABY8G229</accession>
<feature type="transmembrane region" description="Helical" evidence="6">
    <location>
        <begin position="43"/>
        <end position="61"/>
    </location>
</feature>
<evidence type="ECO:0000256" key="5">
    <source>
        <dbReference type="ARBA" id="ARBA00023136"/>
    </source>
</evidence>
<gene>
    <name evidence="8" type="ORF">P7079_03525</name>
</gene>
<dbReference type="InterPro" id="IPR007267">
    <property type="entry name" value="GtrA_DPMS_TM"/>
</dbReference>
<proteinExistence type="inferred from homology"/>
<evidence type="ECO:0000259" key="7">
    <source>
        <dbReference type="Pfam" id="PF04138"/>
    </source>
</evidence>
<feature type="transmembrane region" description="Helical" evidence="6">
    <location>
        <begin position="12"/>
        <end position="37"/>
    </location>
</feature>
<sequence length="132" mass="14771">MKGLLTQISKFGIVGVFATALDFLILWGLVSLAGINYLVGATIAYIISLVFNYIASMKYVFQRRDDLKRSYEFTIFVVLALIGLLLNNLTMWVLTGLFAVNYMISKIFATALVMVWNFASRKALLEADQAVN</sequence>
<organism evidence="8 9">
    <name type="scientific">Arcanobacterium canis</name>
    <dbReference type="NCBI Taxonomy" id="999183"/>
    <lineage>
        <taxon>Bacteria</taxon>
        <taxon>Bacillati</taxon>
        <taxon>Actinomycetota</taxon>
        <taxon>Actinomycetes</taxon>
        <taxon>Actinomycetales</taxon>
        <taxon>Actinomycetaceae</taxon>
        <taxon>Arcanobacterium</taxon>
    </lineage>
</organism>
<evidence type="ECO:0000256" key="3">
    <source>
        <dbReference type="ARBA" id="ARBA00022692"/>
    </source>
</evidence>
<keyword evidence="3 6" id="KW-0812">Transmembrane</keyword>
<dbReference type="Proteomes" id="UP001215216">
    <property type="component" value="Chromosome"/>
</dbReference>
<evidence type="ECO:0000313" key="9">
    <source>
        <dbReference type="Proteomes" id="UP001215216"/>
    </source>
</evidence>
<evidence type="ECO:0000313" key="8">
    <source>
        <dbReference type="EMBL" id="WFM84056.1"/>
    </source>
</evidence>
<evidence type="ECO:0000256" key="1">
    <source>
        <dbReference type="ARBA" id="ARBA00004141"/>
    </source>
</evidence>
<dbReference type="InterPro" id="IPR051401">
    <property type="entry name" value="GtrA_CellWall_Glycosyl"/>
</dbReference>
<dbReference type="PANTHER" id="PTHR38459:SF1">
    <property type="entry name" value="PROPHAGE BACTOPRENOL-LINKED GLUCOSE TRANSLOCASE HOMOLOG"/>
    <property type="match status" value="1"/>
</dbReference>
<name>A0ABY8G229_9ACTO</name>
<dbReference type="PANTHER" id="PTHR38459">
    <property type="entry name" value="PROPHAGE BACTOPRENOL-LINKED GLUCOSE TRANSLOCASE HOMOLOG"/>
    <property type="match status" value="1"/>
</dbReference>
<comment type="similarity">
    <text evidence="2">Belongs to the GtrA family.</text>
</comment>
<evidence type="ECO:0000256" key="6">
    <source>
        <dbReference type="SAM" id="Phobius"/>
    </source>
</evidence>
<comment type="subcellular location">
    <subcellularLocation>
        <location evidence="1">Membrane</location>
        <topology evidence="1">Multi-pass membrane protein</topology>
    </subcellularLocation>
</comment>
<evidence type="ECO:0000256" key="2">
    <source>
        <dbReference type="ARBA" id="ARBA00009399"/>
    </source>
</evidence>
<dbReference type="EMBL" id="CP121208">
    <property type="protein sequence ID" value="WFM84056.1"/>
    <property type="molecule type" value="Genomic_DNA"/>
</dbReference>
<dbReference type="Pfam" id="PF04138">
    <property type="entry name" value="GtrA_DPMS_TM"/>
    <property type="match status" value="1"/>
</dbReference>